<dbReference type="NCBIfam" id="TIGR00756">
    <property type="entry name" value="PPR"/>
    <property type="match status" value="1"/>
</dbReference>
<dbReference type="AlphaFoldDB" id="A0AAD9MDV2"/>
<protein>
    <recommendedName>
        <fullName evidence="5">Pentatricopeptide repeat-containing protein</fullName>
    </recommendedName>
</protein>
<dbReference type="EMBL" id="JAQQPM010000003">
    <property type="protein sequence ID" value="KAK2069361.1"/>
    <property type="molecule type" value="Genomic_DNA"/>
</dbReference>
<dbReference type="Gene3D" id="1.25.40.10">
    <property type="entry name" value="Tetratricopeptide repeat domain"/>
    <property type="match status" value="2"/>
</dbReference>
<keyword evidence="4" id="KW-1185">Reference proteome</keyword>
<dbReference type="PANTHER" id="PTHR47938:SF35">
    <property type="entry name" value="PENTATRICOPEPTIDE REPEAT-CONTAINING PROTEIN 4, MITOCHONDRIAL-RELATED"/>
    <property type="match status" value="1"/>
</dbReference>
<feature type="repeat" description="PPR" evidence="1">
    <location>
        <begin position="605"/>
        <end position="639"/>
    </location>
</feature>
<evidence type="ECO:0000313" key="4">
    <source>
        <dbReference type="Proteomes" id="UP001217918"/>
    </source>
</evidence>
<dbReference type="PANTHER" id="PTHR47938">
    <property type="entry name" value="RESPIRATORY COMPLEX I CHAPERONE (CIA84), PUTATIVE (AFU_ORTHOLOGUE AFUA_2G06020)-RELATED"/>
    <property type="match status" value="1"/>
</dbReference>
<dbReference type="GO" id="GO:0003729">
    <property type="term" value="F:mRNA binding"/>
    <property type="evidence" value="ECO:0007669"/>
    <property type="project" value="TreeGrafter"/>
</dbReference>
<evidence type="ECO:0000256" key="2">
    <source>
        <dbReference type="SAM" id="MobiDB-lite"/>
    </source>
</evidence>
<dbReference type="GO" id="GO:0140053">
    <property type="term" value="P:mitochondrial gene expression"/>
    <property type="evidence" value="ECO:0007669"/>
    <property type="project" value="TreeGrafter"/>
</dbReference>
<reference evidence="3" key="1">
    <citation type="journal article" date="2023" name="Mol. Plant Microbe Interact.">
        <title>Elucidating the Obligate Nature and Biological Capacity of an Invasive Fungal Corn Pathogen.</title>
        <authorList>
            <person name="MacCready J.S."/>
            <person name="Roggenkamp E.M."/>
            <person name="Gdanetz K."/>
            <person name="Chilvers M.I."/>
        </authorList>
    </citation>
    <scope>NUCLEOTIDE SEQUENCE</scope>
    <source>
        <strain evidence="3">PM02</strain>
    </source>
</reference>
<sequence>MPSQPVPLDIFRRSSSYICASCLAALATARPRRCMPRFYASPARRARLAALRRPWSQAASDPAAPEPEPEPVTSAGVPDLSDPHLDRKVVIRYYNEDGPGRYRRLRDNDEYSEAVAGVGGAKGDVSLQELERQMESLKELLEVVDTMDKRLATNRLLSLKKSLRDKLKATFRFAGGDALELGRATTATPQVPVDKQRSAQHRRALDMLNLFFRHLFDKHKGVLRPDDLVVGWKRYSDARTALLKQAGMVPPAVWNALFVILSWDIPENSNRMDRVLQLARDMAQAGVTLGPSQHLLALEALYVHGSREDALQGWKRAAATLGAAPEVMVDFWEMGVRMSCHSGDVERARHAVQKLLSGHRQFDARVLVPYIRCLATARNSNGTESSDQEARDDEIWEAIQLLKSSLGDGLTIEDYDDVIAALLAADCLDLALHTFVDMMFSGKVDSRGKAHLPGKIANRFFIGKWLKRLIGAGDLDGAFKVIRFLLAQKVELAPIQVNGLVGAWLRTGTAKNAKKAEQLAWSMIRSRMVFVDLRKREESTAWLPAARLIMSRRHDYVEDGGWLQFAPRATMETFSLLLRNYQKRRLYDQVNRLWEALGRCEMPMDDYFLNLSIKSCTDRGDIEGAVKLYRDMPAYGIPPNGGTFGLLFDTLSVHRLHVVDADAKAADRRAARRFFAELVAAPFAVEPAGGRALDLVHKVLYTFQKLADPAAMLVAAQAARALLGFRPTEPLLLALMTGSAPRDVTTTASPRRKRDVVRAARELELIVGARADALRAQGADLGNLGDEGKAEVLHLVLVDYVRARAARKGVELGEDVIKQAAREMGVWDVVIEPDEHKIRALTKTAAAKRPAA</sequence>
<gene>
    <name evidence="3" type="ORF">P8C59_003947</name>
</gene>
<dbReference type="Proteomes" id="UP001217918">
    <property type="component" value="Unassembled WGS sequence"/>
</dbReference>
<comment type="caution">
    <text evidence="3">The sequence shown here is derived from an EMBL/GenBank/DDBJ whole genome shotgun (WGS) entry which is preliminary data.</text>
</comment>
<proteinExistence type="predicted"/>
<organism evidence="3 4">
    <name type="scientific">Phyllachora maydis</name>
    <dbReference type="NCBI Taxonomy" id="1825666"/>
    <lineage>
        <taxon>Eukaryota</taxon>
        <taxon>Fungi</taxon>
        <taxon>Dikarya</taxon>
        <taxon>Ascomycota</taxon>
        <taxon>Pezizomycotina</taxon>
        <taxon>Sordariomycetes</taxon>
        <taxon>Sordariomycetidae</taxon>
        <taxon>Phyllachorales</taxon>
        <taxon>Phyllachoraceae</taxon>
        <taxon>Phyllachora</taxon>
    </lineage>
</organism>
<accession>A0AAD9MDV2</accession>
<dbReference type="InterPro" id="IPR011990">
    <property type="entry name" value="TPR-like_helical_dom_sf"/>
</dbReference>
<dbReference type="PROSITE" id="PS51375">
    <property type="entry name" value="PPR"/>
    <property type="match status" value="1"/>
</dbReference>
<evidence type="ECO:0000256" key="1">
    <source>
        <dbReference type="PROSITE-ProRule" id="PRU00708"/>
    </source>
</evidence>
<dbReference type="InterPro" id="IPR002885">
    <property type="entry name" value="PPR_rpt"/>
</dbReference>
<dbReference type="GO" id="GO:0005739">
    <property type="term" value="C:mitochondrion"/>
    <property type="evidence" value="ECO:0007669"/>
    <property type="project" value="TreeGrafter"/>
</dbReference>
<feature type="region of interest" description="Disordered" evidence="2">
    <location>
        <begin position="55"/>
        <end position="81"/>
    </location>
</feature>
<evidence type="ECO:0008006" key="5">
    <source>
        <dbReference type="Google" id="ProtNLM"/>
    </source>
</evidence>
<evidence type="ECO:0000313" key="3">
    <source>
        <dbReference type="EMBL" id="KAK2069361.1"/>
    </source>
</evidence>
<name>A0AAD9MDV2_9PEZI</name>